<dbReference type="Pfam" id="PF00370">
    <property type="entry name" value="FGGY_N"/>
    <property type="match status" value="1"/>
</dbReference>
<feature type="domain" description="Carbohydrate kinase FGGY C-terminal" evidence="5">
    <location>
        <begin position="284"/>
        <end position="449"/>
    </location>
</feature>
<dbReference type="Proteomes" id="UP000620366">
    <property type="component" value="Unassembled WGS sequence"/>
</dbReference>
<comment type="similarity">
    <text evidence="1">Belongs to the FGGY kinase family.</text>
</comment>
<dbReference type="InterPro" id="IPR050406">
    <property type="entry name" value="FGGY_Carb_Kinase"/>
</dbReference>
<reference evidence="6" key="1">
    <citation type="submission" date="2020-08" db="EMBL/GenBank/DDBJ databases">
        <title>Genome public.</title>
        <authorList>
            <person name="Liu C."/>
            <person name="Sun Q."/>
        </authorList>
    </citation>
    <scope>NUCLEOTIDE SEQUENCE</scope>
    <source>
        <strain evidence="6">BX7</strain>
    </source>
</reference>
<keyword evidence="2" id="KW-0808">Transferase</keyword>
<dbReference type="PIRSF" id="PIRSF000538">
    <property type="entry name" value="GlpK"/>
    <property type="match status" value="1"/>
</dbReference>
<comment type="caution">
    <text evidence="6">The sequence shown here is derived from an EMBL/GenBank/DDBJ whole genome shotgun (WGS) entry which is preliminary data.</text>
</comment>
<dbReference type="PANTHER" id="PTHR43095">
    <property type="entry name" value="SUGAR KINASE"/>
    <property type="match status" value="1"/>
</dbReference>
<organism evidence="6 7">
    <name type="scientific">Feifania hominis</name>
    <dbReference type="NCBI Taxonomy" id="2763660"/>
    <lineage>
        <taxon>Bacteria</taxon>
        <taxon>Bacillati</taxon>
        <taxon>Bacillota</taxon>
        <taxon>Clostridia</taxon>
        <taxon>Eubacteriales</taxon>
        <taxon>Feifaniaceae</taxon>
        <taxon>Feifania</taxon>
    </lineage>
</organism>
<dbReference type="InterPro" id="IPR018485">
    <property type="entry name" value="FGGY_C"/>
</dbReference>
<keyword evidence="7" id="KW-1185">Reference proteome</keyword>
<evidence type="ECO:0000259" key="5">
    <source>
        <dbReference type="Pfam" id="PF02782"/>
    </source>
</evidence>
<dbReference type="EMBL" id="JACRSP010000005">
    <property type="protein sequence ID" value="MBC8537210.1"/>
    <property type="molecule type" value="Genomic_DNA"/>
</dbReference>
<protein>
    <submittedName>
        <fullName evidence="6">Xylulokinase</fullName>
    </submittedName>
</protein>
<feature type="domain" description="Carbohydrate kinase FGGY N-terminal" evidence="4">
    <location>
        <begin position="4"/>
        <end position="243"/>
    </location>
</feature>
<dbReference type="InterPro" id="IPR000577">
    <property type="entry name" value="Carb_kinase_FGGY"/>
</dbReference>
<dbReference type="SUPFAM" id="SSF53067">
    <property type="entry name" value="Actin-like ATPase domain"/>
    <property type="match status" value="2"/>
</dbReference>
<dbReference type="GO" id="GO:0005975">
    <property type="term" value="P:carbohydrate metabolic process"/>
    <property type="evidence" value="ECO:0007669"/>
    <property type="project" value="InterPro"/>
</dbReference>
<accession>A0A926DHL1</accession>
<keyword evidence="3" id="KW-0418">Kinase</keyword>
<dbReference type="InterPro" id="IPR043129">
    <property type="entry name" value="ATPase_NBD"/>
</dbReference>
<dbReference type="InterPro" id="IPR018484">
    <property type="entry name" value="FGGY_N"/>
</dbReference>
<gene>
    <name evidence="6" type="ORF">H8695_10980</name>
</gene>
<dbReference type="AlphaFoldDB" id="A0A926DHL1"/>
<name>A0A926DHL1_9FIRM</name>
<evidence type="ECO:0000256" key="1">
    <source>
        <dbReference type="ARBA" id="ARBA00009156"/>
    </source>
</evidence>
<dbReference type="PANTHER" id="PTHR43095:SF5">
    <property type="entry name" value="XYLULOSE KINASE"/>
    <property type="match status" value="1"/>
</dbReference>
<evidence type="ECO:0000256" key="2">
    <source>
        <dbReference type="ARBA" id="ARBA00022679"/>
    </source>
</evidence>
<evidence type="ECO:0000313" key="7">
    <source>
        <dbReference type="Proteomes" id="UP000620366"/>
    </source>
</evidence>
<dbReference type="Gene3D" id="3.30.420.40">
    <property type="match status" value="2"/>
</dbReference>
<dbReference type="CDD" id="cd07808">
    <property type="entry name" value="ASKHA_NBD_FGGY_EcXK-like"/>
    <property type="match status" value="1"/>
</dbReference>
<evidence type="ECO:0000313" key="6">
    <source>
        <dbReference type="EMBL" id="MBC8537210.1"/>
    </source>
</evidence>
<dbReference type="GO" id="GO:0016301">
    <property type="term" value="F:kinase activity"/>
    <property type="evidence" value="ECO:0007669"/>
    <property type="project" value="UniProtKB-KW"/>
</dbReference>
<dbReference type="Pfam" id="PF02782">
    <property type="entry name" value="FGGY_C"/>
    <property type="match status" value="1"/>
</dbReference>
<evidence type="ECO:0000259" key="4">
    <source>
        <dbReference type="Pfam" id="PF00370"/>
    </source>
</evidence>
<sequence>MAEYLMGVDLGTGGCKITLIDTRGRFVCDGYAEYPSHHPHVGWVEQSPKDWFPAVSKALHRAAEAGGVDPRDIIGLSVDASAHNMVLLGRGGEVLRDTIMWQDQRARQEVAFLRENHLRLIEDTTFATPSATWSLPQLLWLRTHEPHIFEKIDRILFIDDYVRFQLTGNISTTHIQAQGSLLFDNVHMRWSPELIALTGLSADVFPPVKRATDIAGHVTAQAAQLLGLREGVPVVMGASDTAMESYSVGGLKPGDCVLKMATAGGISVFRNVGERFEDTFAYSHVVDGVWYYARGTVSAAQALRWYRDTFCKAELAREQNGGPNTYQLLDREAEAVSPGADGLFFHPYMSGERAPYWDPKLRASFTGFSSMHTRGHFNRAILEGVTFSLRQCFEIMERFGTVERISFVGGGAKSPLWRGILADVFNRTIVKYRRDDSSLGAAMLAGVALGVFSSHEEAVKKTAQVDCVTEPNPENVEKYEKCYPIYVEIHDDLVNTYHKYEND</sequence>
<proteinExistence type="inferred from homology"/>
<evidence type="ECO:0000256" key="3">
    <source>
        <dbReference type="ARBA" id="ARBA00022777"/>
    </source>
</evidence>
<dbReference type="RefSeq" id="WP_249301652.1">
    <property type="nucleotide sequence ID" value="NZ_JACRSP010000005.1"/>
</dbReference>